<gene>
    <name evidence="2" type="ORF">MNBD_GAMMA05-1502</name>
</gene>
<proteinExistence type="predicted"/>
<evidence type="ECO:0000256" key="1">
    <source>
        <dbReference type="SAM" id="MobiDB-lite"/>
    </source>
</evidence>
<organism evidence="2">
    <name type="scientific">hydrothermal vent metagenome</name>
    <dbReference type="NCBI Taxonomy" id="652676"/>
    <lineage>
        <taxon>unclassified sequences</taxon>
        <taxon>metagenomes</taxon>
        <taxon>ecological metagenomes</taxon>
    </lineage>
</organism>
<dbReference type="EMBL" id="UOFE01000021">
    <property type="protein sequence ID" value="VAW51656.1"/>
    <property type="molecule type" value="Genomic_DNA"/>
</dbReference>
<accession>A0A3B0X4L6</accession>
<evidence type="ECO:0000313" key="2">
    <source>
        <dbReference type="EMBL" id="VAW51656.1"/>
    </source>
</evidence>
<protein>
    <submittedName>
        <fullName evidence="2">Uncharacterized protein</fullName>
    </submittedName>
</protein>
<sequence>MKKGFDRLRDIAAASAMGLGMLGGGSARAAIATFGITTTTAGVKWQGINTGSVLASGQSFLITESGISFPSISAFAMLINNASLTSGIANAFDGALFMATLQSGVTKRFDNPDGTVDLTGNTLTSDLQTDFLTGIDAQIEYYFHPVRPLVRALYSFENTTGGEITFQVYIGGNLQSKNATNIQSTSNNDTNVEASDLWIISSNKSLGTDPTTGTTDTPVITISRFGTGAVEPKNGVQLANGAGTFGHLYDVTIPKSSTRRILVFAELNSSIDNAKIAATDFETLEAAELAGLLTEFISNDITLDEIINYTEDTSNNSNNGSSSTDNDGDLSTGTLSTPAIAMLLGLLTLSRVRKKENI</sequence>
<reference evidence="2" key="1">
    <citation type="submission" date="2018-06" db="EMBL/GenBank/DDBJ databases">
        <authorList>
            <person name="Zhirakovskaya E."/>
        </authorList>
    </citation>
    <scope>NUCLEOTIDE SEQUENCE</scope>
</reference>
<dbReference type="AlphaFoldDB" id="A0A3B0X4L6"/>
<feature type="region of interest" description="Disordered" evidence="1">
    <location>
        <begin position="312"/>
        <end position="331"/>
    </location>
</feature>
<name>A0A3B0X4L6_9ZZZZ</name>